<comment type="caution">
    <text evidence="2">The sequence shown here is derived from an EMBL/GenBank/DDBJ whole genome shotgun (WGS) entry which is preliminary data.</text>
</comment>
<name>A0A316E1H8_9FLAO</name>
<evidence type="ECO:0000313" key="2">
    <source>
        <dbReference type="EMBL" id="PWK23392.1"/>
    </source>
</evidence>
<accession>A0A316E1H8</accession>
<evidence type="ECO:0000313" key="4">
    <source>
        <dbReference type="Proteomes" id="UP000651837"/>
    </source>
</evidence>
<dbReference type="AlphaFoldDB" id="A0A316E1H8"/>
<protein>
    <submittedName>
        <fullName evidence="2">Uncharacterized protein</fullName>
    </submittedName>
</protein>
<proteinExistence type="predicted"/>
<dbReference type="EMBL" id="JACWLN010000004">
    <property type="protein sequence ID" value="MBD1261365.1"/>
    <property type="molecule type" value="Genomic_DNA"/>
</dbReference>
<dbReference type="OrthoDB" id="6382233at2"/>
<reference evidence="1 4" key="2">
    <citation type="submission" date="2020-07" db="EMBL/GenBank/DDBJ databases">
        <title>The draft genome sequence of Maribacter polysiphoniae KCTC 22021.</title>
        <authorList>
            <person name="Mu L."/>
        </authorList>
    </citation>
    <scope>NUCLEOTIDE SEQUENCE [LARGE SCALE GENOMIC DNA]</scope>
    <source>
        <strain evidence="1 4">KCTC 22021</strain>
    </source>
</reference>
<organism evidence="2 3">
    <name type="scientific">Maribacter polysiphoniae</name>
    <dbReference type="NCBI Taxonomy" id="429344"/>
    <lineage>
        <taxon>Bacteria</taxon>
        <taxon>Pseudomonadati</taxon>
        <taxon>Bacteroidota</taxon>
        <taxon>Flavobacteriia</taxon>
        <taxon>Flavobacteriales</taxon>
        <taxon>Flavobacteriaceae</taxon>
        <taxon>Maribacter</taxon>
    </lineage>
</organism>
<evidence type="ECO:0000313" key="3">
    <source>
        <dbReference type="Proteomes" id="UP000245667"/>
    </source>
</evidence>
<dbReference type="Proteomes" id="UP000651837">
    <property type="component" value="Unassembled WGS sequence"/>
</dbReference>
<reference evidence="2 3" key="1">
    <citation type="submission" date="2018-05" db="EMBL/GenBank/DDBJ databases">
        <title>Genomic Encyclopedia of Archaeal and Bacterial Type Strains, Phase II (KMG-II): from individual species to whole genera.</title>
        <authorList>
            <person name="Goeker M."/>
        </authorList>
    </citation>
    <scope>NUCLEOTIDE SEQUENCE [LARGE SCALE GENOMIC DNA]</scope>
    <source>
        <strain evidence="2 3">DSM 23514</strain>
    </source>
</reference>
<dbReference type="EMBL" id="QGGQ01000004">
    <property type="protein sequence ID" value="PWK23392.1"/>
    <property type="molecule type" value="Genomic_DNA"/>
</dbReference>
<keyword evidence="4" id="KW-1185">Reference proteome</keyword>
<gene>
    <name evidence="1" type="ORF">HZY62_12240</name>
    <name evidence="2" type="ORF">LX92_01957</name>
</gene>
<evidence type="ECO:0000313" key="1">
    <source>
        <dbReference type="EMBL" id="MBD1261365.1"/>
    </source>
</evidence>
<dbReference type="Proteomes" id="UP000245667">
    <property type="component" value="Unassembled WGS sequence"/>
</dbReference>
<dbReference type="RefSeq" id="WP_109650119.1">
    <property type="nucleotide sequence ID" value="NZ_JACWLN010000004.1"/>
</dbReference>
<sequence length="299" mass="34145">MYKKTYSIFEFLIIMMMASILTQCKAQVQSISKPWEYNNNRLAVSFDGNSEPDNAYKWPTGDPDDWGAAAASLAIIAKLGLQDKLVHCSYNNFIDAPAGPDNENELKISCDGAIERWDFDGSKFFDVTTQLEASKLNLASEMGKSTAANPLYFMHAGLSEFLYQVVEEVIKQGNIEALNYVYLLSHSEFNEGEKRRNYHRTWNDVQELCGNRIKYKKIKDQNNKTVPNDLWNSQKDFSVWYWMRDHKDPDVKWMYSRLEAHSGGDADISDCGLFYYLLTGDDNGSPSKFEKFIGDGMGL</sequence>